<feature type="region of interest" description="Disordered" evidence="2">
    <location>
        <begin position="749"/>
        <end position="942"/>
    </location>
</feature>
<feature type="compositionally biased region" description="Polar residues" evidence="2">
    <location>
        <begin position="906"/>
        <end position="916"/>
    </location>
</feature>
<feature type="compositionally biased region" description="Low complexity" evidence="2">
    <location>
        <begin position="144"/>
        <end position="188"/>
    </location>
</feature>
<dbReference type="Pfam" id="PF00787">
    <property type="entry name" value="PX"/>
    <property type="match status" value="1"/>
</dbReference>
<feature type="compositionally biased region" description="Polar residues" evidence="2">
    <location>
        <begin position="757"/>
        <end position="794"/>
    </location>
</feature>
<evidence type="ECO:0000313" key="7">
    <source>
        <dbReference type="Proteomes" id="UP000325313"/>
    </source>
</evidence>
<evidence type="ECO:0000259" key="3">
    <source>
        <dbReference type="PROSITE" id="PS50003"/>
    </source>
</evidence>
<feature type="region of interest" description="Disordered" evidence="2">
    <location>
        <begin position="1029"/>
        <end position="1061"/>
    </location>
</feature>
<feature type="domain" description="PH" evidence="3">
    <location>
        <begin position="635"/>
        <end position="741"/>
    </location>
</feature>
<protein>
    <recommendedName>
        <fullName evidence="8">RhoGAP-domain-containing protein</fullName>
    </recommendedName>
</protein>
<dbReference type="SUPFAM" id="SSF50729">
    <property type="entry name" value="PH domain-like"/>
    <property type="match status" value="1"/>
</dbReference>
<dbReference type="Gene3D" id="1.10.555.10">
    <property type="entry name" value="Rho GTPase activation protein"/>
    <property type="match status" value="1"/>
</dbReference>
<feature type="compositionally biased region" description="Low complexity" evidence="2">
    <location>
        <begin position="282"/>
        <end position="292"/>
    </location>
</feature>
<feature type="compositionally biased region" description="Polar residues" evidence="2">
    <location>
        <begin position="862"/>
        <end position="871"/>
    </location>
</feature>
<name>A0A5B0S2Z8_PUCGR</name>
<dbReference type="SUPFAM" id="SSF48350">
    <property type="entry name" value="GTPase activation domain, GAP"/>
    <property type="match status" value="1"/>
</dbReference>
<dbReference type="Proteomes" id="UP000325313">
    <property type="component" value="Unassembled WGS sequence"/>
</dbReference>
<feature type="compositionally biased region" description="Low complexity" evidence="2">
    <location>
        <begin position="249"/>
        <end position="270"/>
    </location>
</feature>
<feature type="compositionally biased region" description="Basic residues" evidence="2">
    <location>
        <begin position="1478"/>
        <end position="1498"/>
    </location>
</feature>
<dbReference type="PANTHER" id="PTHR23176">
    <property type="entry name" value="RHO/RAC/CDC GTPASE-ACTIVATING PROTEIN"/>
    <property type="match status" value="1"/>
</dbReference>
<feature type="compositionally biased region" description="Low complexity" evidence="2">
    <location>
        <begin position="1584"/>
        <end position="1608"/>
    </location>
</feature>
<dbReference type="InterPro" id="IPR001683">
    <property type="entry name" value="PX_dom"/>
</dbReference>
<feature type="compositionally biased region" description="Polar residues" evidence="2">
    <location>
        <begin position="1382"/>
        <end position="1401"/>
    </location>
</feature>
<dbReference type="CDD" id="cd06093">
    <property type="entry name" value="PX_domain"/>
    <property type="match status" value="1"/>
</dbReference>
<feature type="compositionally biased region" description="Low complexity" evidence="2">
    <location>
        <begin position="917"/>
        <end position="937"/>
    </location>
</feature>
<dbReference type="SMART" id="SM00324">
    <property type="entry name" value="RhoGAP"/>
    <property type="match status" value="1"/>
</dbReference>
<evidence type="ECO:0000256" key="2">
    <source>
        <dbReference type="SAM" id="MobiDB-lite"/>
    </source>
</evidence>
<dbReference type="SUPFAM" id="SSF64268">
    <property type="entry name" value="PX domain"/>
    <property type="match status" value="1"/>
</dbReference>
<feature type="domain" description="Rho-GAP" evidence="5">
    <location>
        <begin position="1073"/>
        <end position="1267"/>
    </location>
</feature>
<dbReference type="PROSITE" id="PS50238">
    <property type="entry name" value="RHOGAP"/>
    <property type="match status" value="1"/>
</dbReference>
<dbReference type="Gene3D" id="2.30.29.30">
    <property type="entry name" value="Pleckstrin-homology domain (PH domain)/Phosphotyrosine-binding domain (PTB)"/>
    <property type="match status" value="1"/>
</dbReference>
<dbReference type="PANTHER" id="PTHR23176:SF129">
    <property type="entry name" value="RHO GTPASE ACTIVATING PROTEIN AT 16F, ISOFORM E-RELATED"/>
    <property type="match status" value="1"/>
</dbReference>
<feature type="compositionally biased region" description="Low complexity" evidence="2">
    <location>
        <begin position="10"/>
        <end position="28"/>
    </location>
</feature>
<feature type="compositionally biased region" description="Low complexity" evidence="2">
    <location>
        <begin position="1459"/>
        <end position="1476"/>
    </location>
</feature>
<dbReference type="InterPro" id="IPR050729">
    <property type="entry name" value="Rho-GAP"/>
</dbReference>
<feature type="compositionally biased region" description="Low complexity" evidence="2">
    <location>
        <begin position="445"/>
        <end position="471"/>
    </location>
</feature>
<feature type="compositionally biased region" description="Low complexity" evidence="2">
    <location>
        <begin position="1275"/>
        <end position="1304"/>
    </location>
</feature>
<feature type="compositionally biased region" description="Low complexity" evidence="2">
    <location>
        <begin position="424"/>
        <end position="436"/>
    </location>
</feature>
<dbReference type="GO" id="GO:0005096">
    <property type="term" value="F:GTPase activator activity"/>
    <property type="evidence" value="ECO:0007669"/>
    <property type="project" value="UniProtKB-KW"/>
</dbReference>
<dbReference type="InterPro" id="IPR008936">
    <property type="entry name" value="Rho_GTPase_activation_prot"/>
</dbReference>
<dbReference type="InterPro" id="IPR001849">
    <property type="entry name" value="PH_domain"/>
</dbReference>
<accession>A0A5B0S2Z8</accession>
<comment type="caution">
    <text evidence="6">The sequence shown here is derived from an EMBL/GenBank/DDBJ whole genome shotgun (WGS) entry which is preliminary data.</text>
</comment>
<feature type="region of interest" description="Disordered" evidence="2">
    <location>
        <begin position="1"/>
        <end position="46"/>
    </location>
</feature>
<evidence type="ECO:0000256" key="1">
    <source>
        <dbReference type="ARBA" id="ARBA00022468"/>
    </source>
</evidence>
<feature type="compositionally biased region" description="Low complexity" evidence="2">
    <location>
        <begin position="373"/>
        <end position="385"/>
    </location>
</feature>
<feature type="compositionally biased region" description="Gly residues" evidence="2">
    <location>
        <begin position="1032"/>
        <end position="1058"/>
    </location>
</feature>
<feature type="compositionally biased region" description="Polar residues" evidence="2">
    <location>
        <begin position="1313"/>
        <end position="1324"/>
    </location>
</feature>
<evidence type="ECO:0008006" key="8">
    <source>
        <dbReference type="Google" id="ProtNLM"/>
    </source>
</evidence>
<feature type="domain" description="PX" evidence="4">
    <location>
        <begin position="500"/>
        <end position="626"/>
    </location>
</feature>
<dbReference type="InterPro" id="IPR000198">
    <property type="entry name" value="RhoGAP_dom"/>
</dbReference>
<dbReference type="PROSITE" id="PS50195">
    <property type="entry name" value="PX"/>
    <property type="match status" value="1"/>
</dbReference>
<keyword evidence="1" id="KW-0343">GTPase activation</keyword>
<dbReference type="InterPro" id="IPR011993">
    <property type="entry name" value="PH-like_dom_sf"/>
</dbReference>
<feature type="region of interest" description="Disordered" evidence="2">
    <location>
        <begin position="1349"/>
        <end position="1617"/>
    </location>
</feature>
<gene>
    <name evidence="6" type="ORF">PGTUg99_014998</name>
</gene>
<feature type="region of interest" description="Disordered" evidence="2">
    <location>
        <begin position="1267"/>
        <end position="1324"/>
    </location>
</feature>
<dbReference type="FunFam" id="1.10.555.10:FF:000049">
    <property type="entry name" value="Related to BEM3-GTPase-activating protein"/>
    <property type="match status" value="1"/>
</dbReference>
<sequence>MDHHHHHRPSSSSLSSSSSSPTSSSLNQHHLHPQPTQQPPPPPPLQLDSFLLAHSNQPQQALNSLINQFNLLSNQLSSTRSQLNQQLEHQLTNENELKLKIKQLQDENRQLWTLISKSKTELKSIKAENKELLLLKSSHPQHLLPQLPRLSTTSETTSTTTPSLLTTNSSPPRQSSPTSSSINNQTPTATSPTSPYHQPQRDHHPTPTTEELDNIKKPPSVDISKPNNHYPSTEPTISHSNSVPNIFDSATTSLGLSSSTSSSLQQSDQLPNNPGLKPYQSNNHQNNNNNNNKFRLSLHPTSKQQPSSKHFHRHSVLPPEARQYHPGVFPPLSSPMSTLPMPPNRSASTLSTDSGSIPKLTTTNPANKIEAIESLSLSGNESNELPVLTENPEPQESDSFTIPAYSFSKSEDPSSSSNLIPKTSSSSSRSNLSPTHPSQPPLPPLHNSSSSSTSTSSQQQQPQQYHQQQQPPSTPAANSFPHSAQPTAKRRMLTPTFLPFTQIKVTNSHIRANEKSKEVISFSININIIIPPESDPERKGAKASWVVEKFYSDVLTLDHLVKSKHSKSQNKALAQLPDRALFKDHAPSKVDARKAVLQKYLQSLCTAQLKEKGDVCDFFNSNIVISERASVPNRPGFMQGYLTKKGRNFGGWQTRFYVLDGPILEYFDTRGGNRLGHIVITGAQIGRQQPRPQEINDDSYRHAFLIRMHKREKEGEVDHILCAETDEERDAWVDALTCYVTGRYVSADPGAVASIPPATSGSSPDSTPSRPAPNSNSYSSFSDNRPGRQTSLDGTSRADGPHPASTSSHHQHSSSSDLRTESKSSRNAHLRTDSINSSSFNPSASSSHPTENPTPTILEEPLSSNSTTTRKISSEQQQPPPNSEPVRHKSAVSDNRSATLVDARSPPSTSNNNNEAQKPSKPPSQSQQSQSQQQQSSNAVPLTPRTNIQNRHLQQTIQQGSPQQESGIVGSDGDSITTLERPMTPESQQRPKISGPMNGAPITGGYRIKPAEEKKAKFRSAFWGFAGRTTERGGGVGGGGGAGGGGGGQSGGTSGGLGSPALFAPTPRPVFGVSLQEAVSVARVHEGLDLPAIVFRCVEFLEAKGAIEEEGIYRLSGSSVIIKGYKERFNTEGDFNLLESSKDEYHDVHAVAGLLKQFLRELASPILTRELHGEFLKVIDLSQRSDKVNELGRLCSELPLSNYTLLRFLSAHLIHVVQNEKINKMSLRNVGIVFSPTLGMPAPLFALLLKEFDLIFNIDGDNRAPIKLPDESETSGSNNNNPSVSSGAGAASTNPSSTTASTNPVGSALGAHSKSTSVTSLSQKRISRNSMLYSATGADMLMEHNKLSRSKENINEDSDSEVEYDSSSEPDEEMIAAAATRQAKQQPGRTSQTQDSKNPASGNGAMVARKSHSSGHVKTNSAGRPSTTGSGAGGGGGPATPLVSIDSRFDLHQPPSSTPNPSLSSSRPSLPRPVSSAIHHHHHHHHHQPNHQSPHHHQQQQSAQHPHPHPHHSYRQSNHPSSLNPNHFLSSSLSSSSHSSASFSDPALNPSSSSVATPSVFPPPPPPHPHPQRPNHPLSHQRSNSKSLLSNSHSSSSASSSSSLTSASPHAGSRPRTAILGVRMRGFGIGLRW</sequence>
<feature type="compositionally biased region" description="Low complexity" evidence="2">
    <location>
        <begin position="1521"/>
        <end position="1559"/>
    </location>
</feature>
<feature type="compositionally biased region" description="Polar residues" evidence="2">
    <location>
        <begin position="476"/>
        <end position="486"/>
    </location>
</feature>
<reference evidence="6 7" key="1">
    <citation type="submission" date="2019-05" db="EMBL/GenBank/DDBJ databases">
        <title>Emergence of the Ug99 lineage of the wheat stem rust pathogen through somatic hybridization.</title>
        <authorList>
            <person name="Li F."/>
            <person name="Upadhyaya N.M."/>
            <person name="Sperschneider J."/>
            <person name="Matny O."/>
            <person name="Nguyen-Phuc H."/>
            <person name="Mago R."/>
            <person name="Raley C."/>
            <person name="Miller M.E."/>
            <person name="Silverstein K.A.T."/>
            <person name="Henningsen E."/>
            <person name="Hirsch C.D."/>
            <person name="Visser B."/>
            <person name="Pretorius Z.A."/>
            <person name="Steffenson B.J."/>
            <person name="Schwessinger B."/>
            <person name="Dodds P.N."/>
            <person name="Figueroa M."/>
        </authorList>
    </citation>
    <scope>NUCLEOTIDE SEQUENCE [LARGE SCALE GENOMIC DNA]</scope>
    <source>
        <strain evidence="6 7">Ug99</strain>
    </source>
</reference>
<evidence type="ECO:0000259" key="4">
    <source>
        <dbReference type="PROSITE" id="PS50195"/>
    </source>
</evidence>
<evidence type="ECO:0000259" key="5">
    <source>
        <dbReference type="PROSITE" id="PS50238"/>
    </source>
</evidence>
<dbReference type="Pfam" id="PF00620">
    <property type="entry name" value="RhoGAP"/>
    <property type="match status" value="1"/>
</dbReference>
<dbReference type="SMART" id="SM00233">
    <property type="entry name" value="PH"/>
    <property type="match status" value="1"/>
</dbReference>
<proteinExistence type="predicted"/>
<evidence type="ECO:0000313" key="6">
    <source>
        <dbReference type="EMBL" id="KAA1132541.1"/>
    </source>
</evidence>
<feature type="compositionally biased region" description="Low complexity" evidence="2">
    <location>
        <begin position="834"/>
        <end position="847"/>
    </location>
</feature>
<dbReference type="GO" id="GO:0035091">
    <property type="term" value="F:phosphatidylinositol binding"/>
    <property type="evidence" value="ECO:0007669"/>
    <property type="project" value="InterPro"/>
</dbReference>
<dbReference type="EMBL" id="VDEP01000079">
    <property type="protein sequence ID" value="KAA1132541.1"/>
    <property type="molecule type" value="Genomic_DNA"/>
</dbReference>
<feature type="compositionally biased region" description="Pro residues" evidence="2">
    <location>
        <begin position="36"/>
        <end position="45"/>
    </location>
</feature>
<dbReference type="CDD" id="cd13277">
    <property type="entry name" value="PH_Bem3"/>
    <property type="match status" value="1"/>
</dbReference>
<feature type="compositionally biased region" description="Polar residues" evidence="2">
    <location>
        <begin position="345"/>
        <end position="366"/>
    </location>
</feature>
<dbReference type="InterPro" id="IPR036871">
    <property type="entry name" value="PX_dom_sf"/>
</dbReference>
<feature type="compositionally biased region" description="Polar residues" evidence="2">
    <location>
        <begin position="954"/>
        <end position="966"/>
    </location>
</feature>
<dbReference type="GO" id="GO:0007165">
    <property type="term" value="P:signal transduction"/>
    <property type="evidence" value="ECO:0007669"/>
    <property type="project" value="InterPro"/>
</dbReference>
<feature type="region of interest" description="Disordered" evidence="2">
    <location>
        <begin position="144"/>
        <end position="487"/>
    </location>
</feature>
<feature type="compositionally biased region" description="Acidic residues" evidence="2">
    <location>
        <begin position="1355"/>
        <end position="1374"/>
    </location>
</feature>
<feature type="compositionally biased region" description="Low complexity" evidence="2">
    <location>
        <begin position="805"/>
        <end position="816"/>
    </location>
</feature>
<feature type="compositionally biased region" description="Polar residues" evidence="2">
    <location>
        <begin position="225"/>
        <end position="244"/>
    </location>
</feature>
<organism evidence="6 7">
    <name type="scientific">Puccinia graminis f. sp. tritici</name>
    <dbReference type="NCBI Taxonomy" id="56615"/>
    <lineage>
        <taxon>Eukaryota</taxon>
        <taxon>Fungi</taxon>
        <taxon>Dikarya</taxon>
        <taxon>Basidiomycota</taxon>
        <taxon>Pucciniomycotina</taxon>
        <taxon>Pucciniomycetes</taxon>
        <taxon>Pucciniales</taxon>
        <taxon>Pucciniaceae</taxon>
        <taxon>Puccinia</taxon>
    </lineage>
</organism>
<dbReference type="Gene3D" id="3.30.1520.10">
    <property type="entry name" value="Phox-like domain"/>
    <property type="match status" value="1"/>
</dbReference>
<feature type="compositionally biased region" description="Polar residues" evidence="2">
    <location>
        <begin position="299"/>
        <end position="308"/>
    </location>
</feature>
<feature type="compositionally biased region" description="Pro residues" evidence="2">
    <location>
        <begin position="1560"/>
        <end position="1574"/>
    </location>
</feature>
<dbReference type="GO" id="GO:0005737">
    <property type="term" value="C:cytoplasm"/>
    <property type="evidence" value="ECO:0007669"/>
    <property type="project" value="TreeGrafter"/>
</dbReference>
<dbReference type="Pfam" id="PF00169">
    <property type="entry name" value="PH"/>
    <property type="match status" value="1"/>
</dbReference>
<feature type="region of interest" description="Disordered" evidence="2">
    <location>
        <begin position="954"/>
        <end position="1008"/>
    </location>
</feature>
<dbReference type="PROSITE" id="PS50003">
    <property type="entry name" value="PH_DOMAIN"/>
    <property type="match status" value="1"/>
</dbReference>